<feature type="compositionally biased region" description="Basic and acidic residues" evidence="3">
    <location>
        <begin position="311"/>
        <end position="321"/>
    </location>
</feature>
<dbReference type="InterPro" id="IPR036427">
    <property type="entry name" value="Bromodomain-like_sf"/>
</dbReference>
<evidence type="ECO:0000313" key="6">
    <source>
        <dbReference type="Proteomes" id="UP001363151"/>
    </source>
</evidence>
<accession>A0ABR1G8I1</accession>
<dbReference type="EMBL" id="JBBJCI010000040">
    <property type="protein sequence ID" value="KAK7249615.1"/>
    <property type="molecule type" value="Genomic_DNA"/>
</dbReference>
<feature type="region of interest" description="Disordered" evidence="3">
    <location>
        <begin position="1"/>
        <end position="92"/>
    </location>
</feature>
<sequence>MEESASSSDAASAAPSAAARMEESASSSDAASAAPDAAPDAPMEDAAPAAPAAASPSRSHGRGPQKGRRGRDAAPAAAAEESEYEKHRRERIEANQAFLQSLGFTGGDAGQYNENRAYKEAMAEKAADDAAEKARRLQRRLDKRQKKKRSVVKKPMDLGTVSDLVLQGAYDNDGCGGDRSFDDDLRLPFSNAILYNEADSGVAVCAAALLKVLDGDASSDDVADEPKKAEPARALLDFQACPLGETVVEVLDDDGDGRKMVLRDVRARTRDSKPYLPEWKAARLLPLGAPDAAPDAAPKKKKRKRLLGRPRAADDDGRPAAEAEAPPPPPPPPPRRASRRGKKQDEEAPPRRRQRWPARPAPLPLLILGADAAEPDALGEDEADAMAEAMSAIKTTESGAMFWLPHGVDADDDSSDDDDGPRRGKRRRPGDEPPPAGDGAYFGKVASRACLRDVRRCLERGLYRRRDAAFDDVVRVYVEAAMASKSGACPRASAAKLCVQLSLEIMSDAGDAAARSATWAPKTAEVARRQAAAKHSPWQSFVRATAHVKTNTGVPIRENVKLAIGAALTHAKSPALGACVAAELHLALALYVGNAAGPCKETAARVLDVHGTWHLGADVAHKSDAVKFTTVGGRIEAVVEDTSDDAARRASVGKRFKRFLGDGFAIGTVLAYDPNTKKFAASYGDGRADEQLSVADVHGGLIAQLPPLPPKKGKPPTQPIAVTLKVAGTKLWCLKDAKDLAKVLNAFNG</sequence>
<feature type="region of interest" description="Disordered" evidence="3">
    <location>
        <begin position="404"/>
        <end position="439"/>
    </location>
</feature>
<keyword evidence="1 2" id="KW-0103">Bromodomain</keyword>
<feature type="compositionally biased region" description="Basic residues" evidence="3">
    <location>
        <begin position="299"/>
        <end position="308"/>
    </location>
</feature>
<keyword evidence="6" id="KW-1185">Reference proteome</keyword>
<protein>
    <recommendedName>
        <fullName evidence="4">Bromo domain-containing protein</fullName>
    </recommendedName>
</protein>
<evidence type="ECO:0000313" key="5">
    <source>
        <dbReference type="EMBL" id="KAK7249615.1"/>
    </source>
</evidence>
<organism evidence="5 6">
    <name type="scientific">Aureococcus anophagefferens</name>
    <name type="common">Harmful bloom alga</name>
    <dbReference type="NCBI Taxonomy" id="44056"/>
    <lineage>
        <taxon>Eukaryota</taxon>
        <taxon>Sar</taxon>
        <taxon>Stramenopiles</taxon>
        <taxon>Ochrophyta</taxon>
        <taxon>Pelagophyceae</taxon>
        <taxon>Pelagomonadales</taxon>
        <taxon>Pelagomonadaceae</taxon>
        <taxon>Aureococcus</taxon>
    </lineage>
</organism>
<dbReference type="Gene3D" id="1.20.920.10">
    <property type="entry name" value="Bromodomain-like"/>
    <property type="match status" value="1"/>
</dbReference>
<feature type="compositionally biased region" description="Low complexity" evidence="3">
    <location>
        <begin position="1"/>
        <end position="58"/>
    </location>
</feature>
<evidence type="ECO:0000259" key="4">
    <source>
        <dbReference type="PROSITE" id="PS50014"/>
    </source>
</evidence>
<feature type="compositionally biased region" description="Pro residues" evidence="3">
    <location>
        <begin position="325"/>
        <end position="335"/>
    </location>
</feature>
<feature type="domain" description="Bromo" evidence="4">
    <location>
        <begin position="151"/>
        <end position="203"/>
    </location>
</feature>
<evidence type="ECO:0000256" key="2">
    <source>
        <dbReference type="PROSITE-ProRule" id="PRU00035"/>
    </source>
</evidence>
<comment type="caution">
    <text evidence="5">The sequence shown here is derived from an EMBL/GenBank/DDBJ whole genome shotgun (WGS) entry which is preliminary data.</text>
</comment>
<gene>
    <name evidence="5" type="ORF">SO694_00004121</name>
</gene>
<evidence type="ECO:0000256" key="3">
    <source>
        <dbReference type="SAM" id="MobiDB-lite"/>
    </source>
</evidence>
<dbReference type="InterPro" id="IPR001487">
    <property type="entry name" value="Bromodomain"/>
</dbReference>
<dbReference type="Proteomes" id="UP001363151">
    <property type="component" value="Unassembled WGS sequence"/>
</dbReference>
<proteinExistence type="predicted"/>
<feature type="compositionally biased region" description="Acidic residues" evidence="3">
    <location>
        <begin position="410"/>
        <end position="419"/>
    </location>
</feature>
<feature type="region of interest" description="Disordered" evidence="3">
    <location>
        <begin position="129"/>
        <end position="151"/>
    </location>
</feature>
<feature type="compositionally biased region" description="Basic residues" evidence="3">
    <location>
        <begin position="59"/>
        <end position="69"/>
    </location>
</feature>
<dbReference type="Pfam" id="PF00439">
    <property type="entry name" value="Bromodomain"/>
    <property type="match status" value="1"/>
</dbReference>
<feature type="compositionally biased region" description="Basic residues" evidence="3">
    <location>
        <begin position="136"/>
        <end position="151"/>
    </location>
</feature>
<evidence type="ECO:0000256" key="1">
    <source>
        <dbReference type="ARBA" id="ARBA00023117"/>
    </source>
</evidence>
<dbReference type="SUPFAM" id="SSF47370">
    <property type="entry name" value="Bromodomain"/>
    <property type="match status" value="1"/>
</dbReference>
<name>A0ABR1G8I1_AURAN</name>
<dbReference type="PROSITE" id="PS50014">
    <property type="entry name" value="BROMODOMAIN_2"/>
    <property type="match status" value="1"/>
</dbReference>
<feature type="region of interest" description="Disordered" evidence="3">
    <location>
        <begin position="288"/>
        <end position="362"/>
    </location>
</feature>
<reference evidence="5 6" key="1">
    <citation type="submission" date="2024-03" db="EMBL/GenBank/DDBJ databases">
        <title>Aureococcus anophagefferens CCMP1851 and Kratosvirus quantuckense: Draft genome of a second virus-susceptible host strain in the model system.</title>
        <authorList>
            <person name="Chase E."/>
            <person name="Truchon A.R."/>
            <person name="Schepens W."/>
            <person name="Wilhelm S.W."/>
        </authorList>
    </citation>
    <scope>NUCLEOTIDE SEQUENCE [LARGE SCALE GENOMIC DNA]</scope>
    <source>
        <strain evidence="5 6">CCMP1851</strain>
    </source>
</reference>